<feature type="compositionally biased region" description="Gly residues" evidence="1">
    <location>
        <begin position="160"/>
        <end position="170"/>
    </location>
</feature>
<organism evidence="3 4">
    <name type="scientific">Fonsecaea erecta</name>
    <dbReference type="NCBI Taxonomy" id="1367422"/>
    <lineage>
        <taxon>Eukaryota</taxon>
        <taxon>Fungi</taxon>
        <taxon>Dikarya</taxon>
        <taxon>Ascomycota</taxon>
        <taxon>Pezizomycotina</taxon>
        <taxon>Eurotiomycetes</taxon>
        <taxon>Chaetothyriomycetidae</taxon>
        <taxon>Chaetothyriales</taxon>
        <taxon>Herpotrichiellaceae</taxon>
        <taxon>Fonsecaea</taxon>
    </lineage>
</organism>
<dbReference type="SMART" id="SM00558">
    <property type="entry name" value="JmjC"/>
    <property type="match status" value="1"/>
</dbReference>
<dbReference type="STRING" id="1367422.A0A178ZWL8"/>
<dbReference type="Proteomes" id="UP000078343">
    <property type="component" value="Unassembled WGS sequence"/>
</dbReference>
<evidence type="ECO:0000313" key="3">
    <source>
        <dbReference type="EMBL" id="OAP64219.1"/>
    </source>
</evidence>
<accession>A0A178ZWL8</accession>
<dbReference type="Pfam" id="PF13621">
    <property type="entry name" value="Cupin_8"/>
    <property type="match status" value="1"/>
</dbReference>
<keyword evidence="4" id="KW-1185">Reference proteome</keyword>
<evidence type="ECO:0000313" key="4">
    <source>
        <dbReference type="Proteomes" id="UP000078343"/>
    </source>
</evidence>
<gene>
    <name evidence="3" type="ORF">AYL99_00191</name>
</gene>
<dbReference type="Gene3D" id="2.60.120.10">
    <property type="entry name" value="Jelly Rolls"/>
    <property type="match status" value="2"/>
</dbReference>
<dbReference type="AlphaFoldDB" id="A0A178ZWL8"/>
<dbReference type="RefSeq" id="XP_018697586.1">
    <property type="nucleotide sequence ID" value="XM_018831707.1"/>
</dbReference>
<dbReference type="PANTHER" id="PTHR12461:SF99">
    <property type="entry name" value="BIFUNCTIONAL PEPTIDASE AND (3S)-LYSYL HYDROXYLASE JMJD7"/>
    <property type="match status" value="1"/>
</dbReference>
<dbReference type="InterPro" id="IPR003347">
    <property type="entry name" value="JmjC_dom"/>
</dbReference>
<feature type="region of interest" description="Disordered" evidence="1">
    <location>
        <begin position="146"/>
        <end position="176"/>
    </location>
</feature>
<protein>
    <recommendedName>
        <fullName evidence="2">JmjC domain-containing protein</fullName>
    </recommendedName>
</protein>
<feature type="region of interest" description="Disordered" evidence="1">
    <location>
        <begin position="337"/>
        <end position="378"/>
    </location>
</feature>
<dbReference type="GeneID" id="30004361"/>
<proteinExistence type="predicted"/>
<name>A0A178ZWL8_9EURO</name>
<evidence type="ECO:0000256" key="1">
    <source>
        <dbReference type="SAM" id="MobiDB-lite"/>
    </source>
</evidence>
<reference evidence="3 4" key="1">
    <citation type="submission" date="2016-04" db="EMBL/GenBank/DDBJ databases">
        <title>Draft genome of Fonsecaea erecta CBS 125763.</title>
        <authorList>
            <person name="Weiss V.A."/>
            <person name="Vicente V.A."/>
            <person name="Raittz R.T."/>
            <person name="Moreno L.F."/>
            <person name="De Souza E.M."/>
            <person name="Pedrosa F.O."/>
            <person name="Steffens M.B."/>
            <person name="Faoro H."/>
            <person name="Tadra-Sfeir M.Z."/>
            <person name="Najafzadeh M.J."/>
            <person name="Felipe M.S."/>
            <person name="Teixeira M."/>
            <person name="Sun J."/>
            <person name="Xi L."/>
            <person name="Gomes R."/>
            <person name="De Azevedo C.M."/>
            <person name="Salgado C.G."/>
            <person name="Da Silva M.B."/>
            <person name="Nascimento M.F."/>
            <person name="Queiroz-Telles F."/>
            <person name="Attili D.S."/>
            <person name="Gorbushina A."/>
        </authorList>
    </citation>
    <scope>NUCLEOTIDE SEQUENCE [LARGE SCALE GENOMIC DNA]</scope>
    <source>
        <strain evidence="3 4">CBS 125763</strain>
    </source>
</reference>
<dbReference type="EMBL" id="LVYI01000001">
    <property type="protein sequence ID" value="OAP64219.1"/>
    <property type="molecule type" value="Genomic_DNA"/>
</dbReference>
<evidence type="ECO:0000259" key="2">
    <source>
        <dbReference type="PROSITE" id="PS51184"/>
    </source>
</evidence>
<comment type="caution">
    <text evidence="3">The sequence shown here is derived from an EMBL/GenBank/DDBJ whole genome shotgun (WGS) entry which is preliminary data.</text>
</comment>
<dbReference type="OrthoDB" id="415358at2759"/>
<dbReference type="PANTHER" id="PTHR12461">
    <property type="entry name" value="HYPOXIA-INDUCIBLE FACTOR 1 ALPHA INHIBITOR-RELATED"/>
    <property type="match status" value="1"/>
</dbReference>
<dbReference type="SUPFAM" id="SSF51197">
    <property type="entry name" value="Clavaminate synthase-like"/>
    <property type="match status" value="1"/>
</dbReference>
<feature type="domain" description="JmjC" evidence="2">
    <location>
        <begin position="243"/>
        <end position="493"/>
    </location>
</feature>
<sequence>MPGAKTKNTAKDFALTTLLTLIEDYHSFNPETTVPTYAYPTYLEFSQQIARGRPCVYRLDRSVLDDDDDVRNGSGEVEAKGESCNGSEEDPKPPASDSVKRRRLRQEQRSVLSAPCFRWTKKSLCELVPDEVEVAVTPDGRADALYSLPRRGKRPDAVEGGSGEDQGNGKVGDRGVEREMRDLAQKGMSGHEEEGEETETETEQVFLQPATTQMTLASLIDKLCPPQPSSQTILPTTTNDPVYYLQSQNSNLHTPPLSSLLHALPRGPPPFSANVLGAPEAVNIWIGNARSVTSTHRDPYENLYLVVKGRKRFVLYSPVEEVCLHAQRVRTGRWEVVSEGDDDDDQPPRCRKRDRGMRDGNGDGGDGQGQQGRKKGQFRIVMDDDAEKDWVLDDDQDTTNCIPWIPIDPLAPPPAPSTRYPYYKHARPLTVTVSEGEILYLPAGWFHHVSQECGVWESDEGDGGESVVAPCIAVNYWFDMDYSGEKHVMREMVGRLVEKTRTND</sequence>
<dbReference type="InterPro" id="IPR014710">
    <property type="entry name" value="RmlC-like_jellyroll"/>
</dbReference>
<feature type="region of interest" description="Disordered" evidence="1">
    <location>
        <begin position="66"/>
        <end position="106"/>
    </location>
</feature>
<dbReference type="InterPro" id="IPR041667">
    <property type="entry name" value="Cupin_8"/>
</dbReference>
<dbReference type="PROSITE" id="PS51184">
    <property type="entry name" value="JMJC"/>
    <property type="match status" value="1"/>
</dbReference>